<dbReference type="Proteomes" id="UP001549077">
    <property type="component" value="Unassembled WGS sequence"/>
</dbReference>
<comment type="caution">
    <text evidence="2">The sequence shown here is derived from an EMBL/GenBank/DDBJ whole genome shotgun (WGS) entry which is preliminary data.</text>
</comment>
<accession>A0ABV2MH13</accession>
<feature type="region of interest" description="Disordered" evidence="1">
    <location>
        <begin position="1"/>
        <end position="34"/>
    </location>
</feature>
<reference evidence="2 3" key="1">
    <citation type="submission" date="2024-06" db="EMBL/GenBank/DDBJ databases">
        <title>Genomic Encyclopedia of Type Strains, Phase IV (KMG-IV): sequencing the most valuable type-strain genomes for metagenomic binning, comparative biology and taxonomic classification.</title>
        <authorList>
            <person name="Goeker M."/>
        </authorList>
    </citation>
    <scope>NUCLEOTIDE SEQUENCE [LARGE SCALE GENOMIC DNA]</scope>
    <source>
        <strain evidence="2 3">DSM 29288</strain>
    </source>
</reference>
<feature type="compositionally biased region" description="Basic and acidic residues" evidence="1">
    <location>
        <begin position="7"/>
        <end position="21"/>
    </location>
</feature>
<dbReference type="GeneID" id="91151815"/>
<evidence type="ECO:0000256" key="1">
    <source>
        <dbReference type="SAM" id="MobiDB-lite"/>
    </source>
</evidence>
<dbReference type="RefSeq" id="WP_168296445.1">
    <property type="nucleotide sequence ID" value="NZ_CP071607.1"/>
</dbReference>
<organism evidence="2 3">
    <name type="scientific">Rhizobium binae</name>
    <dbReference type="NCBI Taxonomy" id="1138190"/>
    <lineage>
        <taxon>Bacteria</taxon>
        <taxon>Pseudomonadati</taxon>
        <taxon>Pseudomonadota</taxon>
        <taxon>Alphaproteobacteria</taxon>
        <taxon>Hyphomicrobiales</taxon>
        <taxon>Rhizobiaceae</taxon>
        <taxon>Rhizobium/Agrobacterium group</taxon>
        <taxon>Rhizobium</taxon>
    </lineage>
</organism>
<dbReference type="EMBL" id="JBEPMY010000007">
    <property type="protein sequence ID" value="MET3755752.1"/>
    <property type="molecule type" value="Genomic_DNA"/>
</dbReference>
<gene>
    <name evidence="2" type="ORF">ABID08_003123</name>
</gene>
<evidence type="ECO:0000313" key="2">
    <source>
        <dbReference type="EMBL" id="MET3755752.1"/>
    </source>
</evidence>
<sequence>MAKAGSFKRENQEADLMHDCGELNPESSSPRRQKRRLAIKSLLGRRHAERSFAECGRNAPAQSFVATLGHKKILVPIVSHMQHPYFDF</sequence>
<keyword evidence="3" id="KW-1185">Reference proteome</keyword>
<name>A0ABV2MH13_9HYPH</name>
<evidence type="ECO:0000313" key="3">
    <source>
        <dbReference type="Proteomes" id="UP001549077"/>
    </source>
</evidence>
<protein>
    <submittedName>
        <fullName evidence="2">Uncharacterized protein</fullName>
    </submittedName>
</protein>
<proteinExistence type="predicted"/>